<keyword evidence="1" id="KW-0812">Transmembrane</keyword>
<comment type="caution">
    <text evidence="3">The sequence shown here is derived from an EMBL/GenBank/DDBJ whole genome shotgun (WGS) entry which is preliminary data.</text>
</comment>
<evidence type="ECO:0000313" key="4">
    <source>
        <dbReference type="Proteomes" id="UP000321513"/>
    </source>
</evidence>
<protein>
    <recommendedName>
        <fullName evidence="2">DUF4396 domain-containing protein</fullName>
    </recommendedName>
</protein>
<feature type="transmembrane region" description="Helical" evidence="1">
    <location>
        <begin position="38"/>
        <end position="57"/>
    </location>
</feature>
<feature type="domain" description="DUF4396" evidence="2">
    <location>
        <begin position="3"/>
        <end position="132"/>
    </location>
</feature>
<feature type="transmembrane region" description="Helical" evidence="1">
    <location>
        <begin position="104"/>
        <end position="128"/>
    </location>
</feature>
<reference evidence="3 4" key="1">
    <citation type="submission" date="2019-07" db="EMBL/GenBank/DDBJ databases">
        <title>Whole genome shotgun sequence of Segetibacter aerophilus NBRC 106135.</title>
        <authorList>
            <person name="Hosoyama A."/>
            <person name="Uohara A."/>
            <person name="Ohji S."/>
            <person name="Ichikawa N."/>
        </authorList>
    </citation>
    <scope>NUCLEOTIDE SEQUENCE [LARGE SCALE GENOMIC DNA]</scope>
    <source>
        <strain evidence="3 4">NBRC 106135</strain>
    </source>
</reference>
<dbReference type="InterPro" id="IPR025509">
    <property type="entry name" value="DUF4396"/>
</dbReference>
<proteinExistence type="predicted"/>
<evidence type="ECO:0000256" key="1">
    <source>
        <dbReference type="SAM" id="Phobius"/>
    </source>
</evidence>
<dbReference type="Pfam" id="PF14342">
    <property type="entry name" value="DUF4396"/>
    <property type="match status" value="1"/>
</dbReference>
<dbReference type="AlphaFoldDB" id="A0A512B9N5"/>
<evidence type="ECO:0000313" key="3">
    <source>
        <dbReference type="EMBL" id="GEO08676.1"/>
    </source>
</evidence>
<name>A0A512B9N5_9BACT</name>
<organism evidence="3 4">
    <name type="scientific">Segetibacter aerophilus</name>
    <dbReference type="NCBI Taxonomy" id="670293"/>
    <lineage>
        <taxon>Bacteria</taxon>
        <taxon>Pseudomonadati</taxon>
        <taxon>Bacteroidota</taxon>
        <taxon>Chitinophagia</taxon>
        <taxon>Chitinophagales</taxon>
        <taxon>Chitinophagaceae</taxon>
        <taxon>Segetibacter</taxon>
    </lineage>
</organism>
<dbReference type="Proteomes" id="UP000321513">
    <property type="component" value="Unassembled WGS sequence"/>
</dbReference>
<sequence length="136" mass="14527">MKLAISATLHCLLGCGIGEVVGIAIATYFGLSMINSMILAIVLGFVFGFGLGIIPLIRKGISFSESIKIVLVAEGLSIAIMEAFEVLTQVFIPGVMEAQLSDGIFWLGMIAGLIIGFIAALPVNYFMIKRGVRHQH</sequence>
<gene>
    <name evidence="3" type="ORF">SAE01_11720</name>
</gene>
<accession>A0A512B9N5</accession>
<keyword evidence="4" id="KW-1185">Reference proteome</keyword>
<feature type="transmembrane region" description="Helical" evidence="1">
    <location>
        <begin position="69"/>
        <end position="92"/>
    </location>
</feature>
<keyword evidence="1" id="KW-1133">Transmembrane helix</keyword>
<dbReference type="EMBL" id="BJYT01000003">
    <property type="protein sequence ID" value="GEO08676.1"/>
    <property type="molecule type" value="Genomic_DNA"/>
</dbReference>
<keyword evidence="1" id="KW-0472">Membrane</keyword>
<evidence type="ECO:0000259" key="2">
    <source>
        <dbReference type="Pfam" id="PF14342"/>
    </source>
</evidence>